<dbReference type="InterPro" id="IPR036388">
    <property type="entry name" value="WH-like_DNA-bd_sf"/>
</dbReference>
<keyword evidence="4" id="KW-0539">Nucleus</keyword>
<dbReference type="EMBL" id="QUSF01002774">
    <property type="protein sequence ID" value="RLV63459.1"/>
    <property type="molecule type" value="Genomic_DNA"/>
</dbReference>
<dbReference type="STRING" id="44316.ENSEGOP00005020144"/>
<evidence type="ECO:0000256" key="3">
    <source>
        <dbReference type="ARBA" id="ARBA00023125"/>
    </source>
</evidence>
<feature type="region of interest" description="Disordered" evidence="6">
    <location>
        <begin position="360"/>
        <end position="427"/>
    </location>
</feature>
<dbReference type="OrthoDB" id="9396505at2759"/>
<evidence type="ECO:0000259" key="7">
    <source>
        <dbReference type="SMART" id="SM00415"/>
    </source>
</evidence>
<evidence type="ECO:0000313" key="8">
    <source>
        <dbReference type="EMBL" id="RLV63459.1"/>
    </source>
</evidence>
<comment type="caution">
    <text evidence="8">The sequence shown here is derived from an EMBL/GenBank/DDBJ whole genome shotgun (WGS) entry which is preliminary data.</text>
</comment>
<dbReference type="InterPro" id="IPR036390">
    <property type="entry name" value="WH_DNA-bd_sf"/>
</dbReference>
<name>A0A3L8Q8A4_CHLGU</name>
<dbReference type="GO" id="GO:0005634">
    <property type="term" value="C:nucleus"/>
    <property type="evidence" value="ECO:0007669"/>
    <property type="project" value="UniProtKB-SubCell"/>
</dbReference>
<feature type="non-terminal residue" evidence="8">
    <location>
        <position position="427"/>
    </location>
</feature>
<proteinExistence type="inferred from homology"/>
<feature type="compositionally biased region" description="Pro residues" evidence="6">
    <location>
        <begin position="168"/>
        <end position="178"/>
    </location>
</feature>
<feature type="region of interest" description="Disordered" evidence="6">
    <location>
        <begin position="308"/>
        <end position="345"/>
    </location>
</feature>
<sequence length="427" mass="47656">MAELPLPAGLCAGTFPAKLWRLANSPRVRSVRWDSRAQGLLIDRSLFERELLSPGDAQGPAPRPFRATRFRSFVRQLYRYGFRRVPGRAGSAAPADAGAWLHYSNPCFRRDRPDLLLRVRRRSAANRQRPAAGREGRRCPPCGSQQLPGARPLPHGRDGRGRFRPLPTERPPLPPGRPPSGFLLLHRQRTLPDGRELRSPRPGRFQQAPGERPLLARRPPCGFHLLHRDRPVPARREGPSRFQELYGQRPPPAEQEVLRIPPCDLLGFCGEPLQLRGGARPRSRLQDLYGERLPPADRELLRMQPCSFQPLRREQQPPASVPRASTTSSSAQKAPGEEPSPPLDLGSAIEQMIREIRRSVSERCPSAQGNINVAPECSGEEPVNRAAAEETSSGTESCRNSSPEPEEPERCDRAALSLPLAGREMRR</sequence>
<evidence type="ECO:0000313" key="9">
    <source>
        <dbReference type="Proteomes" id="UP000276834"/>
    </source>
</evidence>
<dbReference type="InterPro" id="IPR000232">
    <property type="entry name" value="HSF_DNA-bd"/>
</dbReference>
<dbReference type="AlphaFoldDB" id="A0A3L8Q8A4"/>
<dbReference type="PANTHER" id="PTHR10015">
    <property type="entry name" value="HEAT SHOCK TRANSCRIPTION FACTOR"/>
    <property type="match status" value="1"/>
</dbReference>
<keyword evidence="9" id="KW-1185">Reference proteome</keyword>
<comment type="subcellular location">
    <subcellularLocation>
        <location evidence="1">Nucleus</location>
    </subcellularLocation>
</comment>
<dbReference type="GO" id="GO:0043565">
    <property type="term" value="F:sequence-specific DNA binding"/>
    <property type="evidence" value="ECO:0007669"/>
    <property type="project" value="InterPro"/>
</dbReference>
<dbReference type="Pfam" id="PF00447">
    <property type="entry name" value="HSF_DNA-bind"/>
    <property type="match status" value="1"/>
</dbReference>
<dbReference type="Proteomes" id="UP000276834">
    <property type="component" value="Unassembled WGS sequence"/>
</dbReference>
<reference evidence="8 9" key="1">
    <citation type="journal article" date="2018" name="Proc. R. Soc. B">
        <title>A non-coding region near Follistatin controls head colour polymorphism in the Gouldian finch.</title>
        <authorList>
            <person name="Toomey M.B."/>
            <person name="Marques C.I."/>
            <person name="Andrade P."/>
            <person name="Araujo P.M."/>
            <person name="Sabatino S."/>
            <person name="Gazda M.A."/>
            <person name="Afonso S."/>
            <person name="Lopes R.J."/>
            <person name="Corbo J.C."/>
            <person name="Carneiro M."/>
        </authorList>
    </citation>
    <scope>NUCLEOTIDE SEQUENCE [LARGE SCALE GENOMIC DNA]</scope>
    <source>
        <strain evidence="8">Red01</strain>
        <tissue evidence="8">Muscle</tissue>
    </source>
</reference>
<dbReference type="SUPFAM" id="SSF46785">
    <property type="entry name" value="Winged helix' DNA-binding domain"/>
    <property type="match status" value="1"/>
</dbReference>
<dbReference type="Gene3D" id="1.10.10.10">
    <property type="entry name" value="Winged helix-like DNA-binding domain superfamily/Winged helix DNA-binding domain"/>
    <property type="match status" value="1"/>
</dbReference>
<dbReference type="GO" id="GO:0003700">
    <property type="term" value="F:DNA-binding transcription factor activity"/>
    <property type="evidence" value="ECO:0007669"/>
    <property type="project" value="InterPro"/>
</dbReference>
<keyword evidence="3" id="KW-0238">DNA-binding</keyword>
<feature type="compositionally biased region" description="Polar residues" evidence="6">
    <location>
        <begin position="390"/>
        <end position="402"/>
    </location>
</feature>
<evidence type="ECO:0000256" key="5">
    <source>
        <dbReference type="RuleBase" id="RU004020"/>
    </source>
</evidence>
<feature type="compositionally biased region" description="Polar residues" evidence="6">
    <location>
        <begin position="323"/>
        <end position="332"/>
    </location>
</feature>
<feature type="domain" description="HSF-type DNA-binding" evidence="7">
    <location>
        <begin position="11"/>
        <end position="122"/>
    </location>
</feature>
<feature type="region of interest" description="Disordered" evidence="6">
    <location>
        <begin position="122"/>
        <end position="217"/>
    </location>
</feature>
<protein>
    <recommendedName>
        <fullName evidence="7">HSF-type DNA-binding domain-containing protein</fullName>
    </recommendedName>
</protein>
<evidence type="ECO:0000256" key="6">
    <source>
        <dbReference type="SAM" id="MobiDB-lite"/>
    </source>
</evidence>
<dbReference type="PANTHER" id="PTHR10015:SF465">
    <property type="entry name" value="HSF-TYPE DNA-BINDING DOMAIN-CONTAINING PROTEIN"/>
    <property type="match status" value="1"/>
</dbReference>
<evidence type="ECO:0000256" key="1">
    <source>
        <dbReference type="ARBA" id="ARBA00004123"/>
    </source>
</evidence>
<accession>A0A3L8Q8A4</accession>
<comment type="similarity">
    <text evidence="2 5">Belongs to the HSF family.</text>
</comment>
<gene>
    <name evidence="8" type="ORF">DV515_00018251</name>
</gene>
<dbReference type="SMART" id="SM00415">
    <property type="entry name" value="HSF"/>
    <property type="match status" value="1"/>
</dbReference>
<evidence type="ECO:0000256" key="4">
    <source>
        <dbReference type="ARBA" id="ARBA00023242"/>
    </source>
</evidence>
<organism evidence="8 9">
    <name type="scientific">Chloebia gouldiae</name>
    <name type="common">Gouldian finch</name>
    <name type="synonym">Erythrura gouldiae</name>
    <dbReference type="NCBI Taxonomy" id="44316"/>
    <lineage>
        <taxon>Eukaryota</taxon>
        <taxon>Metazoa</taxon>
        <taxon>Chordata</taxon>
        <taxon>Craniata</taxon>
        <taxon>Vertebrata</taxon>
        <taxon>Euteleostomi</taxon>
        <taxon>Archelosauria</taxon>
        <taxon>Archosauria</taxon>
        <taxon>Dinosauria</taxon>
        <taxon>Saurischia</taxon>
        <taxon>Theropoda</taxon>
        <taxon>Coelurosauria</taxon>
        <taxon>Aves</taxon>
        <taxon>Neognathae</taxon>
        <taxon>Neoaves</taxon>
        <taxon>Telluraves</taxon>
        <taxon>Australaves</taxon>
        <taxon>Passeriformes</taxon>
        <taxon>Passeroidea</taxon>
        <taxon>Passeridae</taxon>
        <taxon>Chloebia</taxon>
    </lineage>
</organism>
<evidence type="ECO:0000256" key="2">
    <source>
        <dbReference type="ARBA" id="ARBA00006403"/>
    </source>
</evidence>
<feature type="compositionally biased region" description="Basic and acidic residues" evidence="6">
    <location>
        <begin position="190"/>
        <end position="199"/>
    </location>
</feature>